<keyword evidence="1" id="KW-0812">Transmembrane</keyword>
<keyword evidence="1" id="KW-0472">Membrane</keyword>
<dbReference type="Proteomes" id="UP001244011">
    <property type="component" value="Unassembled WGS sequence"/>
</dbReference>
<keyword evidence="1" id="KW-1133">Transmembrane helix</keyword>
<accession>A0AAJ0BS14</accession>
<dbReference type="EMBL" id="MU839044">
    <property type="protein sequence ID" value="KAK1762064.1"/>
    <property type="molecule type" value="Genomic_DNA"/>
</dbReference>
<evidence type="ECO:0008006" key="4">
    <source>
        <dbReference type="Google" id="ProtNLM"/>
    </source>
</evidence>
<keyword evidence="3" id="KW-1185">Reference proteome</keyword>
<evidence type="ECO:0000313" key="2">
    <source>
        <dbReference type="EMBL" id="KAK1762064.1"/>
    </source>
</evidence>
<feature type="transmembrane region" description="Helical" evidence="1">
    <location>
        <begin position="305"/>
        <end position="327"/>
    </location>
</feature>
<dbReference type="Pfam" id="PF20246">
    <property type="entry name" value="DUF6601"/>
    <property type="match status" value="1"/>
</dbReference>
<dbReference type="PANTHER" id="PTHR34414">
    <property type="entry name" value="HET DOMAIN-CONTAINING PROTEIN-RELATED"/>
    <property type="match status" value="1"/>
</dbReference>
<organism evidence="2 3">
    <name type="scientific">Phialemonium atrogriseum</name>
    <dbReference type="NCBI Taxonomy" id="1093897"/>
    <lineage>
        <taxon>Eukaryota</taxon>
        <taxon>Fungi</taxon>
        <taxon>Dikarya</taxon>
        <taxon>Ascomycota</taxon>
        <taxon>Pezizomycotina</taxon>
        <taxon>Sordariomycetes</taxon>
        <taxon>Sordariomycetidae</taxon>
        <taxon>Cephalothecales</taxon>
        <taxon>Cephalothecaceae</taxon>
        <taxon>Phialemonium</taxon>
    </lineage>
</organism>
<dbReference type="PANTHER" id="PTHR34414:SF1">
    <property type="entry name" value="SUBTILISIN-LIKE SERINE PROTEASE"/>
    <property type="match status" value="1"/>
</dbReference>
<evidence type="ECO:0000256" key="1">
    <source>
        <dbReference type="SAM" id="Phobius"/>
    </source>
</evidence>
<reference evidence="2" key="1">
    <citation type="submission" date="2023-06" db="EMBL/GenBank/DDBJ databases">
        <title>Genome-scale phylogeny and comparative genomics of the fungal order Sordariales.</title>
        <authorList>
            <consortium name="Lawrence Berkeley National Laboratory"/>
            <person name="Hensen N."/>
            <person name="Bonometti L."/>
            <person name="Westerberg I."/>
            <person name="Brannstrom I.O."/>
            <person name="Guillou S."/>
            <person name="Cros-Aarteil S."/>
            <person name="Calhoun S."/>
            <person name="Haridas S."/>
            <person name="Kuo A."/>
            <person name="Mondo S."/>
            <person name="Pangilinan J."/>
            <person name="Riley R."/>
            <person name="Labutti K."/>
            <person name="Andreopoulos B."/>
            <person name="Lipzen A."/>
            <person name="Chen C."/>
            <person name="Yanf M."/>
            <person name="Daum C."/>
            <person name="Ng V."/>
            <person name="Clum A."/>
            <person name="Steindorff A."/>
            <person name="Ohm R."/>
            <person name="Martin F."/>
            <person name="Silar P."/>
            <person name="Natvig D."/>
            <person name="Lalanne C."/>
            <person name="Gautier V."/>
            <person name="Ament-Velasquez S.L."/>
            <person name="Kruys A."/>
            <person name="Hutchinson M.I."/>
            <person name="Powell A.J."/>
            <person name="Barry K."/>
            <person name="Miller A.N."/>
            <person name="Grigoriev I.V."/>
            <person name="Debuchy R."/>
            <person name="Gladieux P."/>
            <person name="Thoren M.H."/>
            <person name="Johannesson H."/>
        </authorList>
    </citation>
    <scope>NUCLEOTIDE SEQUENCE</scope>
    <source>
        <strain evidence="2">8032-3</strain>
    </source>
</reference>
<feature type="transmembrane region" description="Helical" evidence="1">
    <location>
        <begin position="263"/>
        <end position="285"/>
    </location>
</feature>
<name>A0AAJ0BS14_9PEZI</name>
<comment type="caution">
    <text evidence="2">The sequence shown here is derived from an EMBL/GenBank/DDBJ whole genome shotgun (WGS) entry which is preliminary data.</text>
</comment>
<sequence>MPPSAARCHQSEVVVMSTANPKRRDAAMDHPPFPVAHQLNTELDSLVLPITAQSPPLRLPGQPRILTTQRHAVRGLLEKEFLLGDLEEISGYLWIMSKQDSKSISPLHRQAVKGRSIVVTEDPRLHLIWHHGRIFIKPIPKYILSHRFWQAFLPPETPWSAGQDALLRAIFGYLRTYRSLVRYESDFRIATSEALQLIPGDVTFAAFVDFLSHFENIPDEDVSGRYGYGEIRLTRLNFYCKFLLGKTSFHRVYAQYGDYFSTFYTPMLFSFATFSVVLSAMQVEMSAEALDVESRWTGYWTFCRWSSLTILAITFALAFWLLLLFLLKFVREWIKAISDRMDRRRMMEVKARGPVA</sequence>
<protein>
    <recommendedName>
        <fullName evidence="4">Subtilisin-like serine protease protein</fullName>
    </recommendedName>
</protein>
<dbReference type="InterPro" id="IPR046536">
    <property type="entry name" value="DUF6601"/>
</dbReference>
<dbReference type="GeneID" id="85312546"/>
<dbReference type="RefSeq" id="XP_060278277.1">
    <property type="nucleotide sequence ID" value="XM_060429359.1"/>
</dbReference>
<proteinExistence type="predicted"/>
<dbReference type="AlphaFoldDB" id="A0AAJ0BS14"/>
<evidence type="ECO:0000313" key="3">
    <source>
        <dbReference type="Proteomes" id="UP001244011"/>
    </source>
</evidence>
<gene>
    <name evidence="2" type="ORF">QBC33DRAFT_553016</name>
</gene>